<feature type="transmembrane region" description="Helical" evidence="2">
    <location>
        <begin position="335"/>
        <end position="354"/>
    </location>
</feature>
<sequence length="389" mass="45017">MGWFDEAARSFDCWADSVARDLMNDLVEKLQQAAKLKEDLEREADDFARQAAQTLEEGIELAERLPQKMWEERATEKSSIINLASAAADEGTDITEAVKAAVEIAFKKVTDAMDMVIEKVKACIEYARRELFELLMSILPDEARPLLEMLEENITSMVNNLVNTGNELIHNAITTVLDGIKQFTLGLIEKVGEVLGPVWKFATRLWKLLFGEPPEQCMITMQWFQERMERTEWQLLSAAPITAVIRKQRFFDLLPPQEDAWRQQTLDFLSRASNTPVWRTCRIQMERELSRSTNPMPGCLVNLIWDQDCVDELGGRQRLHISVLYFLWKTDEFRAVSAGFLGILAMLSAIVYMARCTIRHVYFKSQNEVLRFRWTRRPLQVYTMNYNRS</sequence>
<keyword evidence="2" id="KW-0472">Membrane</keyword>
<evidence type="ECO:0000313" key="4">
    <source>
        <dbReference type="Proteomes" id="UP001270362"/>
    </source>
</evidence>
<feature type="coiled-coil region" evidence="1">
    <location>
        <begin position="19"/>
        <end position="57"/>
    </location>
</feature>
<accession>A0AAE1CBV0</accession>
<evidence type="ECO:0000256" key="2">
    <source>
        <dbReference type="SAM" id="Phobius"/>
    </source>
</evidence>
<dbReference type="EMBL" id="JAULSO010000002">
    <property type="protein sequence ID" value="KAK3687872.1"/>
    <property type="molecule type" value="Genomic_DNA"/>
</dbReference>
<organism evidence="3 4">
    <name type="scientific">Podospora appendiculata</name>
    <dbReference type="NCBI Taxonomy" id="314037"/>
    <lineage>
        <taxon>Eukaryota</taxon>
        <taxon>Fungi</taxon>
        <taxon>Dikarya</taxon>
        <taxon>Ascomycota</taxon>
        <taxon>Pezizomycotina</taxon>
        <taxon>Sordariomycetes</taxon>
        <taxon>Sordariomycetidae</taxon>
        <taxon>Sordariales</taxon>
        <taxon>Podosporaceae</taxon>
        <taxon>Podospora</taxon>
    </lineage>
</organism>
<keyword evidence="4" id="KW-1185">Reference proteome</keyword>
<name>A0AAE1CBV0_9PEZI</name>
<dbReference type="Proteomes" id="UP001270362">
    <property type="component" value="Unassembled WGS sequence"/>
</dbReference>
<reference evidence="3" key="2">
    <citation type="submission" date="2023-06" db="EMBL/GenBank/DDBJ databases">
        <authorList>
            <consortium name="Lawrence Berkeley National Laboratory"/>
            <person name="Haridas S."/>
            <person name="Hensen N."/>
            <person name="Bonometti L."/>
            <person name="Westerberg I."/>
            <person name="Brannstrom I.O."/>
            <person name="Guillou S."/>
            <person name="Cros-Aarteil S."/>
            <person name="Calhoun S."/>
            <person name="Kuo A."/>
            <person name="Mondo S."/>
            <person name="Pangilinan J."/>
            <person name="Riley R."/>
            <person name="Labutti K."/>
            <person name="Andreopoulos B."/>
            <person name="Lipzen A."/>
            <person name="Chen C."/>
            <person name="Yanf M."/>
            <person name="Daum C."/>
            <person name="Ng V."/>
            <person name="Clum A."/>
            <person name="Steindorff A."/>
            <person name="Ohm R."/>
            <person name="Martin F."/>
            <person name="Silar P."/>
            <person name="Natvig D."/>
            <person name="Lalanne C."/>
            <person name="Gautier V."/>
            <person name="Ament-Velasquez S.L."/>
            <person name="Kruys A."/>
            <person name="Hutchinson M.I."/>
            <person name="Powell A.J."/>
            <person name="Barry K."/>
            <person name="Miller A.N."/>
            <person name="Grigoriev I.V."/>
            <person name="Debuchy R."/>
            <person name="Gladieux P."/>
            <person name="Thoren M.H."/>
            <person name="Johannesson H."/>
        </authorList>
    </citation>
    <scope>NUCLEOTIDE SEQUENCE</scope>
    <source>
        <strain evidence="3">CBS 314.62</strain>
    </source>
</reference>
<keyword evidence="2" id="KW-0812">Transmembrane</keyword>
<protein>
    <submittedName>
        <fullName evidence="3">Uncharacterized protein</fullName>
    </submittedName>
</protein>
<evidence type="ECO:0000313" key="3">
    <source>
        <dbReference type="EMBL" id="KAK3687872.1"/>
    </source>
</evidence>
<keyword evidence="1" id="KW-0175">Coiled coil</keyword>
<dbReference type="AlphaFoldDB" id="A0AAE1CBV0"/>
<comment type="caution">
    <text evidence="3">The sequence shown here is derived from an EMBL/GenBank/DDBJ whole genome shotgun (WGS) entry which is preliminary data.</text>
</comment>
<reference evidence="3" key="1">
    <citation type="journal article" date="2023" name="Mol. Phylogenet. Evol.">
        <title>Genome-scale phylogeny and comparative genomics of the fungal order Sordariales.</title>
        <authorList>
            <person name="Hensen N."/>
            <person name="Bonometti L."/>
            <person name="Westerberg I."/>
            <person name="Brannstrom I.O."/>
            <person name="Guillou S."/>
            <person name="Cros-Aarteil S."/>
            <person name="Calhoun S."/>
            <person name="Haridas S."/>
            <person name="Kuo A."/>
            <person name="Mondo S."/>
            <person name="Pangilinan J."/>
            <person name="Riley R."/>
            <person name="LaButti K."/>
            <person name="Andreopoulos B."/>
            <person name="Lipzen A."/>
            <person name="Chen C."/>
            <person name="Yan M."/>
            <person name="Daum C."/>
            <person name="Ng V."/>
            <person name="Clum A."/>
            <person name="Steindorff A."/>
            <person name="Ohm R.A."/>
            <person name="Martin F."/>
            <person name="Silar P."/>
            <person name="Natvig D.O."/>
            <person name="Lalanne C."/>
            <person name="Gautier V."/>
            <person name="Ament-Velasquez S.L."/>
            <person name="Kruys A."/>
            <person name="Hutchinson M.I."/>
            <person name="Powell A.J."/>
            <person name="Barry K."/>
            <person name="Miller A.N."/>
            <person name="Grigoriev I.V."/>
            <person name="Debuchy R."/>
            <person name="Gladieux P."/>
            <person name="Hiltunen Thoren M."/>
            <person name="Johannesson H."/>
        </authorList>
    </citation>
    <scope>NUCLEOTIDE SEQUENCE</scope>
    <source>
        <strain evidence="3">CBS 314.62</strain>
    </source>
</reference>
<keyword evidence="2" id="KW-1133">Transmembrane helix</keyword>
<gene>
    <name evidence="3" type="ORF">B0T22DRAFT_439454</name>
</gene>
<proteinExistence type="predicted"/>
<evidence type="ECO:0000256" key="1">
    <source>
        <dbReference type="SAM" id="Coils"/>
    </source>
</evidence>